<evidence type="ECO:0000313" key="3">
    <source>
        <dbReference type="Proteomes" id="UP000231879"/>
    </source>
</evidence>
<feature type="transmembrane region" description="Helical" evidence="1">
    <location>
        <begin position="54"/>
        <end position="70"/>
    </location>
</feature>
<dbReference type="Proteomes" id="UP000231879">
    <property type="component" value="Unassembled WGS sequence"/>
</dbReference>
<keyword evidence="1" id="KW-0812">Transmembrane</keyword>
<evidence type="ECO:0000313" key="2">
    <source>
        <dbReference type="EMBL" id="PJZ57241.1"/>
    </source>
</evidence>
<reference evidence="2 3" key="1">
    <citation type="submission" date="2017-07" db="EMBL/GenBank/DDBJ databases">
        <title>Leptospira spp. isolated from tropical soils.</title>
        <authorList>
            <person name="Thibeaux R."/>
            <person name="Iraola G."/>
            <person name="Ferres I."/>
            <person name="Bierque E."/>
            <person name="Girault D."/>
            <person name="Soupe-Gilbert M.-E."/>
            <person name="Picardeau M."/>
            <person name="Goarant C."/>
        </authorList>
    </citation>
    <scope>NUCLEOTIDE SEQUENCE [LARGE SCALE GENOMIC DNA]</scope>
    <source>
        <strain evidence="2 3">FH4-C-A1</strain>
    </source>
</reference>
<keyword evidence="3" id="KW-1185">Reference proteome</keyword>
<name>A0ABX4NK98_9LEPT</name>
<feature type="transmembrane region" description="Helical" evidence="1">
    <location>
        <begin position="76"/>
        <end position="97"/>
    </location>
</feature>
<proteinExistence type="predicted"/>
<evidence type="ECO:0000256" key="1">
    <source>
        <dbReference type="SAM" id="Phobius"/>
    </source>
</evidence>
<gene>
    <name evidence="2" type="ORF">CH367_10950</name>
</gene>
<keyword evidence="1" id="KW-0472">Membrane</keyword>
<dbReference type="EMBL" id="NPDS01000004">
    <property type="protein sequence ID" value="PJZ57241.1"/>
    <property type="molecule type" value="Genomic_DNA"/>
</dbReference>
<organism evidence="2 3">
    <name type="scientific">Leptospira barantonii</name>
    <dbReference type="NCBI Taxonomy" id="2023184"/>
    <lineage>
        <taxon>Bacteria</taxon>
        <taxon>Pseudomonadati</taxon>
        <taxon>Spirochaetota</taxon>
        <taxon>Spirochaetia</taxon>
        <taxon>Leptospirales</taxon>
        <taxon>Leptospiraceae</taxon>
        <taxon>Leptospira</taxon>
    </lineage>
</organism>
<comment type="caution">
    <text evidence="2">The sequence shown here is derived from an EMBL/GenBank/DDBJ whole genome shotgun (WGS) entry which is preliminary data.</text>
</comment>
<sequence>MIGIAAIEYNLESGSVEEGKFNDYKNYVHLFYSISRNSCAVAMILFAGRLESSVMGAPLPLVFIFYLYGASQFLSYDFVIIFLIGKISYFLFFDWLFSTGRLQFFFEITPKIENTLVEERESFLKSDSL</sequence>
<accession>A0ABX4NK98</accession>
<protein>
    <submittedName>
        <fullName evidence="2">Uncharacterized protein</fullName>
    </submittedName>
</protein>
<dbReference type="RefSeq" id="WP_100762547.1">
    <property type="nucleotide sequence ID" value="NZ_NPDS01000004.1"/>
</dbReference>
<keyword evidence="1" id="KW-1133">Transmembrane helix</keyword>